<organism evidence="2 3">
    <name type="scientific">Thioalkalicoccus limnaeus</name>
    <dbReference type="NCBI Taxonomy" id="120681"/>
    <lineage>
        <taxon>Bacteria</taxon>
        <taxon>Pseudomonadati</taxon>
        <taxon>Pseudomonadota</taxon>
        <taxon>Gammaproteobacteria</taxon>
        <taxon>Chromatiales</taxon>
        <taxon>Chromatiaceae</taxon>
        <taxon>Thioalkalicoccus</taxon>
    </lineage>
</organism>
<dbReference type="SUPFAM" id="SSF52540">
    <property type="entry name" value="P-loop containing nucleoside triphosphate hydrolases"/>
    <property type="match status" value="1"/>
</dbReference>
<dbReference type="NCBIfam" id="TIGR00176">
    <property type="entry name" value="mobB"/>
    <property type="match status" value="1"/>
</dbReference>
<dbReference type="Proteomes" id="UP001564408">
    <property type="component" value="Unassembled WGS sequence"/>
</dbReference>
<dbReference type="EMBL" id="JBDKXB010000014">
    <property type="protein sequence ID" value="MEY6432981.1"/>
    <property type="molecule type" value="Genomic_DNA"/>
</dbReference>
<proteinExistence type="predicted"/>
<dbReference type="RefSeq" id="WP_369667367.1">
    <property type="nucleotide sequence ID" value="NZ_JBDKXB010000014.1"/>
</dbReference>
<dbReference type="InterPro" id="IPR004435">
    <property type="entry name" value="MobB_dom"/>
</dbReference>
<dbReference type="Gene3D" id="3.40.50.300">
    <property type="entry name" value="P-loop containing nucleotide triphosphate hydrolases"/>
    <property type="match status" value="1"/>
</dbReference>
<dbReference type="CDD" id="cd03116">
    <property type="entry name" value="MobB"/>
    <property type="match status" value="1"/>
</dbReference>
<gene>
    <name evidence="2" type="primary">mobB</name>
    <name evidence="2" type="ORF">ABC977_11250</name>
</gene>
<evidence type="ECO:0000313" key="2">
    <source>
        <dbReference type="EMBL" id="MEY6432981.1"/>
    </source>
</evidence>
<keyword evidence="3" id="KW-1185">Reference proteome</keyword>
<protein>
    <submittedName>
        <fullName evidence="2">Molybdopterin-guanine dinucleotide biosynthesis protein B</fullName>
    </submittedName>
</protein>
<dbReference type="Pfam" id="PF03205">
    <property type="entry name" value="MobB"/>
    <property type="match status" value="1"/>
</dbReference>
<feature type="domain" description="Molybdopterin-guanine dinucleotide biosynthesis protein B (MobB)" evidence="1">
    <location>
        <begin position="8"/>
        <end position="142"/>
    </location>
</feature>
<dbReference type="PANTHER" id="PTHR40072">
    <property type="entry name" value="MOLYBDOPTERIN-GUANINE DINUCLEOTIDE BIOSYNTHESIS ADAPTER PROTEIN-RELATED"/>
    <property type="match status" value="1"/>
</dbReference>
<reference evidence="2 3" key="1">
    <citation type="submission" date="2024-05" db="EMBL/GenBank/DDBJ databases">
        <title>Genome Sequence and Characterization of the New Strain Purple Sulfur Bacterium of Genus Thioalkalicoccus.</title>
        <authorList>
            <person name="Bryantseva I.A."/>
            <person name="Kyndt J.A."/>
            <person name="Imhoff J.F."/>
        </authorList>
    </citation>
    <scope>NUCLEOTIDE SEQUENCE [LARGE SCALE GENOMIC DNA]</scope>
    <source>
        <strain evidence="2 3">Um2</strain>
    </source>
</reference>
<name>A0ABV4BEL9_9GAMM</name>
<accession>A0ABV4BEL9</accession>
<comment type="caution">
    <text evidence="2">The sequence shown here is derived from an EMBL/GenBank/DDBJ whole genome shotgun (WGS) entry which is preliminary data.</text>
</comment>
<evidence type="ECO:0000313" key="3">
    <source>
        <dbReference type="Proteomes" id="UP001564408"/>
    </source>
</evidence>
<dbReference type="InterPro" id="IPR027417">
    <property type="entry name" value="P-loop_NTPase"/>
</dbReference>
<dbReference type="InterPro" id="IPR052539">
    <property type="entry name" value="MGD_biosynthesis_adapter"/>
</dbReference>
<dbReference type="PANTHER" id="PTHR40072:SF1">
    <property type="entry name" value="MOLYBDOPTERIN-GUANINE DINUCLEOTIDE BIOSYNTHESIS ADAPTER PROTEIN"/>
    <property type="match status" value="1"/>
</dbReference>
<evidence type="ECO:0000259" key="1">
    <source>
        <dbReference type="Pfam" id="PF03205"/>
    </source>
</evidence>
<sequence length="187" mass="20441">MSGDAPAVVGFVATSGMGKTTLIERLVPLLSARGLRIGYLKHAHCRFDLDRPGKDSHRIRAAGARQTLIASGERWALLVEQPRQGRDPSLPELLSRFVWDELDLILVEGFKHARYPKIEVYRATLGRPPLYQSDPDIVAVVAEGSLPEGHPPRIEIGDLTGLAVFIEARLSSWPAWACVNAEAEGAS</sequence>